<evidence type="ECO:0000256" key="1">
    <source>
        <dbReference type="SAM" id="Phobius"/>
    </source>
</evidence>
<protein>
    <submittedName>
        <fullName evidence="2">Transmembrane protein, putative</fullName>
    </submittedName>
</protein>
<dbReference type="AlphaFoldDB" id="Q241C1"/>
<dbReference type="InParanoid" id="Q241C1"/>
<gene>
    <name evidence="2" type="ORF">TTHERM_01245650</name>
</gene>
<keyword evidence="1 2" id="KW-0812">Transmembrane</keyword>
<accession>Q241C1</accession>
<feature type="transmembrane region" description="Helical" evidence="1">
    <location>
        <begin position="140"/>
        <end position="157"/>
    </location>
</feature>
<dbReference type="EMBL" id="GG662539">
    <property type="protein sequence ID" value="EAS02387.2"/>
    <property type="molecule type" value="Genomic_DNA"/>
</dbReference>
<dbReference type="KEGG" id="tet:TTHERM_01245650"/>
<dbReference type="GeneID" id="7841304"/>
<sequence>MYMIFIFAFGVIFPSKRSKIYSKKHVNLFSFIIFIWLFLYVYLYLDNIWQDWPIDQVNKQMKYFVLEKLKMAGFDINKILNIFIGINVYGWLVDGSKNNQKPYQSIKQIQKQNQSNKQINHWCINNLRILQKRSSKHKEILNYCIYLCMYVFIYLFICY</sequence>
<dbReference type="HOGENOM" id="CLU_1221797_0_0_1"/>
<keyword evidence="3" id="KW-1185">Reference proteome</keyword>
<feature type="transmembrane region" description="Helical" evidence="1">
    <location>
        <begin position="28"/>
        <end position="45"/>
    </location>
</feature>
<organism evidence="2 3">
    <name type="scientific">Tetrahymena thermophila (strain SB210)</name>
    <dbReference type="NCBI Taxonomy" id="312017"/>
    <lineage>
        <taxon>Eukaryota</taxon>
        <taxon>Sar</taxon>
        <taxon>Alveolata</taxon>
        <taxon>Ciliophora</taxon>
        <taxon>Intramacronucleata</taxon>
        <taxon>Oligohymenophorea</taxon>
        <taxon>Hymenostomatida</taxon>
        <taxon>Tetrahymenina</taxon>
        <taxon>Tetrahymenidae</taxon>
        <taxon>Tetrahymena</taxon>
    </lineage>
</organism>
<name>Q241C1_TETTS</name>
<dbReference type="RefSeq" id="XP_001022632.2">
    <property type="nucleotide sequence ID" value="XM_001022632.2"/>
</dbReference>
<reference evidence="3" key="1">
    <citation type="journal article" date="2006" name="PLoS Biol.">
        <title>Macronuclear genome sequence of the ciliate Tetrahymena thermophila, a model eukaryote.</title>
        <authorList>
            <person name="Eisen J.A."/>
            <person name="Coyne R.S."/>
            <person name="Wu M."/>
            <person name="Wu D."/>
            <person name="Thiagarajan M."/>
            <person name="Wortman J.R."/>
            <person name="Badger J.H."/>
            <person name="Ren Q."/>
            <person name="Amedeo P."/>
            <person name="Jones K.M."/>
            <person name="Tallon L.J."/>
            <person name="Delcher A.L."/>
            <person name="Salzberg S.L."/>
            <person name="Silva J.C."/>
            <person name="Haas B.J."/>
            <person name="Majoros W.H."/>
            <person name="Farzad M."/>
            <person name="Carlton J.M."/>
            <person name="Smith R.K. Jr."/>
            <person name="Garg J."/>
            <person name="Pearlman R.E."/>
            <person name="Karrer K.M."/>
            <person name="Sun L."/>
            <person name="Manning G."/>
            <person name="Elde N.C."/>
            <person name="Turkewitz A.P."/>
            <person name="Asai D.J."/>
            <person name="Wilkes D.E."/>
            <person name="Wang Y."/>
            <person name="Cai H."/>
            <person name="Collins K."/>
            <person name="Stewart B.A."/>
            <person name="Lee S.R."/>
            <person name="Wilamowska K."/>
            <person name="Weinberg Z."/>
            <person name="Ruzzo W.L."/>
            <person name="Wloga D."/>
            <person name="Gaertig J."/>
            <person name="Frankel J."/>
            <person name="Tsao C.-C."/>
            <person name="Gorovsky M.A."/>
            <person name="Keeling P.J."/>
            <person name="Waller R.F."/>
            <person name="Patron N.J."/>
            <person name="Cherry J.M."/>
            <person name="Stover N.A."/>
            <person name="Krieger C.J."/>
            <person name="del Toro C."/>
            <person name="Ryder H.F."/>
            <person name="Williamson S.C."/>
            <person name="Barbeau R.A."/>
            <person name="Hamilton E.P."/>
            <person name="Orias E."/>
        </authorList>
    </citation>
    <scope>NUCLEOTIDE SEQUENCE [LARGE SCALE GENOMIC DNA]</scope>
    <source>
        <strain evidence="3">SB210</strain>
    </source>
</reference>
<dbReference type="Proteomes" id="UP000009168">
    <property type="component" value="Unassembled WGS sequence"/>
</dbReference>
<evidence type="ECO:0000313" key="3">
    <source>
        <dbReference type="Proteomes" id="UP000009168"/>
    </source>
</evidence>
<proteinExistence type="predicted"/>
<keyword evidence="1" id="KW-1133">Transmembrane helix</keyword>
<evidence type="ECO:0000313" key="2">
    <source>
        <dbReference type="EMBL" id="EAS02387.2"/>
    </source>
</evidence>
<keyword evidence="1" id="KW-0472">Membrane</keyword>